<evidence type="ECO:0008006" key="4">
    <source>
        <dbReference type="Google" id="ProtNLM"/>
    </source>
</evidence>
<accession>A0ABN1JL54</accession>
<proteinExistence type="predicted"/>
<sequence length="358" mass="40575">MKLQLKTFFLSLLALAILATSCRKEEVVFEQAPEEETLVAGSVVANLMQRTAMNDGSNDNIIDNANCFNVELPVTVIANGQELVINTTDDYEAIEIIFDDSDDDIDSLEIIFPITIIFSDFSQTTINNISELQNFANDCNGENQYDDDIECLDFQYPITASFFNTNNEIINTVTFTNDFMLFDFIDEIDEDDLITIGFPITVVLQDNTEITISNFTELETTINAYAESCDEDDDNDYNDDDCDNCSPVELVNILTSCNSWIVDKLERNDNDYDDLYDGYTFQFYEEGTVYAYYLGTTYNGTWSTNGSGNDITVIINITGLPYCNNDWVLHEIQQYSGETKVDLRVGGEDRLRYESTCN</sequence>
<gene>
    <name evidence="2" type="ORF">GCM10009431_13620</name>
</gene>
<dbReference type="EMBL" id="BAAAGF010000002">
    <property type="protein sequence ID" value="GAA0742030.1"/>
    <property type="molecule type" value="Genomic_DNA"/>
</dbReference>
<organism evidence="2 3">
    <name type="scientific">Gaetbulibacter jejuensis</name>
    <dbReference type="NCBI Taxonomy" id="584607"/>
    <lineage>
        <taxon>Bacteria</taxon>
        <taxon>Pseudomonadati</taxon>
        <taxon>Bacteroidota</taxon>
        <taxon>Flavobacteriia</taxon>
        <taxon>Flavobacteriales</taxon>
        <taxon>Flavobacteriaceae</taxon>
        <taxon>Gaetbulibacter</taxon>
    </lineage>
</organism>
<protein>
    <recommendedName>
        <fullName evidence="4">Lipocalin-like domain-containing protein</fullName>
    </recommendedName>
</protein>
<evidence type="ECO:0000313" key="3">
    <source>
        <dbReference type="Proteomes" id="UP001500736"/>
    </source>
</evidence>
<keyword evidence="3" id="KW-1185">Reference proteome</keyword>
<dbReference type="RefSeq" id="WP_343796899.1">
    <property type="nucleotide sequence ID" value="NZ_BAAAGF010000002.1"/>
</dbReference>
<comment type="caution">
    <text evidence="2">The sequence shown here is derived from an EMBL/GenBank/DDBJ whole genome shotgun (WGS) entry which is preliminary data.</text>
</comment>
<dbReference type="PROSITE" id="PS51257">
    <property type="entry name" value="PROKAR_LIPOPROTEIN"/>
    <property type="match status" value="1"/>
</dbReference>
<feature type="signal peptide" evidence="1">
    <location>
        <begin position="1"/>
        <end position="19"/>
    </location>
</feature>
<evidence type="ECO:0000313" key="2">
    <source>
        <dbReference type="EMBL" id="GAA0742030.1"/>
    </source>
</evidence>
<evidence type="ECO:0000256" key="1">
    <source>
        <dbReference type="SAM" id="SignalP"/>
    </source>
</evidence>
<name>A0ABN1JL54_9FLAO</name>
<feature type="chain" id="PRO_5046965814" description="Lipocalin-like domain-containing protein" evidence="1">
    <location>
        <begin position="20"/>
        <end position="358"/>
    </location>
</feature>
<reference evidence="2 3" key="1">
    <citation type="journal article" date="2019" name="Int. J. Syst. Evol. Microbiol.">
        <title>The Global Catalogue of Microorganisms (GCM) 10K type strain sequencing project: providing services to taxonomists for standard genome sequencing and annotation.</title>
        <authorList>
            <consortium name="The Broad Institute Genomics Platform"/>
            <consortium name="The Broad Institute Genome Sequencing Center for Infectious Disease"/>
            <person name="Wu L."/>
            <person name="Ma J."/>
        </authorList>
    </citation>
    <scope>NUCLEOTIDE SEQUENCE [LARGE SCALE GENOMIC DNA]</scope>
    <source>
        <strain evidence="2 3">JCM 15976</strain>
    </source>
</reference>
<keyword evidence="1" id="KW-0732">Signal</keyword>
<dbReference type="Proteomes" id="UP001500736">
    <property type="component" value="Unassembled WGS sequence"/>
</dbReference>